<evidence type="ECO:0000313" key="1">
    <source>
        <dbReference type="EMBL" id="KAJ8034105.1"/>
    </source>
</evidence>
<evidence type="ECO:0000313" key="2">
    <source>
        <dbReference type="Proteomes" id="UP001152320"/>
    </source>
</evidence>
<dbReference type="Proteomes" id="UP001152320">
    <property type="component" value="Chromosome 11"/>
</dbReference>
<comment type="caution">
    <text evidence="1">The sequence shown here is derived from an EMBL/GenBank/DDBJ whole genome shotgun (WGS) entry which is preliminary data.</text>
</comment>
<proteinExistence type="predicted"/>
<name>A0A9Q1BWL5_HOLLE</name>
<gene>
    <name evidence="1" type="ORF">HOLleu_24536</name>
</gene>
<dbReference type="EMBL" id="JAIZAY010000011">
    <property type="protein sequence ID" value="KAJ8034105.1"/>
    <property type="molecule type" value="Genomic_DNA"/>
</dbReference>
<accession>A0A9Q1BWL5</accession>
<reference evidence="1" key="1">
    <citation type="submission" date="2021-10" db="EMBL/GenBank/DDBJ databases">
        <title>Tropical sea cucumber genome reveals ecological adaptation and Cuvierian tubules defense mechanism.</title>
        <authorList>
            <person name="Chen T."/>
        </authorList>
    </citation>
    <scope>NUCLEOTIDE SEQUENCE</scope>
    <source>
        <strain evidence="1">Nanhai2018</strain>
        <tissue evidence="1">Muscle</tissue>
    </source>
</reference>
<protein>
    <submittedName>
        <fullName evidence="1">Uncharacterized protein</fullName>
    </submittedName>
</protein>
<dbReference type="AlphaFoldDB" id="A0A9Q1BWL5"/>
<organism evidence="1 2">
    <name type="scientific">Holothuria leucospilota</name>
    <name type="common">Black long sea cucumber</name>
    <name type="synonym">Mertensiothuria leucospilota</name>
    <dbReference type="NCBI Taxonomy" id="206669"/>
    <lineage>
        <taxon>Eukaryota</taxon>
        <taxon>Metazoa</taxon>
        <taxon>Echinodermata</taxon>
        <taxon>Eleutherozoa</taxon>
        <taxon>Echinozoa</taxon>
        <taxon>Holothuroidea</taxon>
        <taxon>Aspidochirotacea</taxon>
        <taxon>Aspidochirotida</taxon>
        <taxon>Holothuriidae</taxon>
        <taxon>Holothuria</taxon>
    </lineage>
</organism>
<keyword evidence="2" id="KW-1185">Reference proteome</keyword>
<sequence>MVVCVYVCTHRRCLGGGRHSQRELRSRTSFLAHARLETGVAAQKFGHCEEKSRAAARVCLGAQLALRHVRLLG</sequence>